<gene>
    <name evidence="4" type="ORF">SPIROBIBN47_260076</name>
</gene>
<dbReference type="GO" id="GO:0004045">
    <property type="term" value="F:peptidyl-tRNA hydrolase activity"/>
    <property type="evidence" value="ECO:0007669"/>
    <property type="project" value="TreeGrafter"/>
</dbReference>
<dbReference type="EMBL" id="FWDM01000019">
    <property type="protein sequence ID" value="SLM12843.1"/>
    <property type="molecule type" value="Genomic_DNA"/>
</dbReference>
<dbReference type="GO" id="GO:0003747">
    <property type="term" value="F:translation release factor activity"/>
    <property type="evidence" value="ECO:0007669"/>
    <property type="project" value="InterPro"/>
</dbReference>
<dbReference type="InterPro" id="IPR045853">
    <property type="entry name" value="Pep_chain_release_fac_I_sf"/>
</dbReference>
<evidence type="ECO:0000259" key="3">
    <source>
        <dbReference type="PROSITE" id="PS00745"/>
    </source>
</evidence>
<dbReference type="PANTHER" id="PTHR47814">
    <property type="entry name" value="PEPTIDYL-TRNA HYDROLASE ARFB"/>
    <property type="match status" value="1"/>
</dbReference>
<accession>A0A3P3XIL3</accession>
<dbReference type="SUPFAM" id="SSF75620">
    <property type="entry name" value="Release factor"/>
    <property type="match status" value="1"/>
</dbReference>
<dbReference type="NCBIfam" id="NF006718">
    <property type="entry name" value="PRK09256.1"/>
    <property type="match status" value="1"/>
</dbReference>
<evidence type="ECO:0000313" key="4">
    <source>
        <dbReference type="EMBL" id="SLM12843.1"/>
    </source>
</evidence>
<comment type="similarity">
    <text evidence="1">Belongs to the prokaryotic/mitochondrial release factor family.</text>
</comment>
<feature type="domain" description="Prokaryotic-type class I peptide chain release factors" evidence="3">
    <location>
        <begin position="20"/>
        <end position="36"/>
    </location>
</feature>
<dbReference type="AlphaFoldDB" id="A0A3P3XIL3"/>
<dbReference type="InterPro" id="IPR000352">
    <property type="entry name" value="Pep_chain_release_fac_I"/>
</dbReference>
<dbReference type="GO" id="GO:0043022">
    <property type="term" value="F:ribosome binding"/>
    <property type="evidence" value="ECO:0007669"/>
    <property type="project" value="TreeGrafter"/>
</dbReference>
<evidence type="ECO:0000256" key="1">
    <source>
        <dbReference type="ARBA" id="ARBA00010835"/>
    </source>
</evidence>
<evidence type="ECO:0000256" key="2">
    <source>
        <dbReference type="SAM" id="MobiDB-lite"/>
    </source>
</evidence>
<name>A0A3P3XIL3_9SPIR</name>
<reference evidence="4" key="1">
    <citation type="submission" date="2017-02" db="EMBL/GenBank/DDBJ databases">
        <authorList>
            <person name="Regsiter A."/>
            <person name="William W."/>
        </authorList>
    </citation>
    <scope>NUCLEOTIDE SEQUENCE</scope>
    <source>
        <strain evidence="4">Bib</strain>
    </source>
</reference>
<dbReference type="Gene3D" id="3.30.160.20">
    <property type="match status" value="1"/>
</dbReference>
<dbReference type="Pfam" id="PF00472">
    <property type="entry name" value="RF-1"/>
    <property type="match status" value="1"/>
</dbReference>
<organism evidence="4">
    <name type="scientific">uncultured spirochete</name>
    <dbReference type="NCBI Taxonomy" id="156406"/>
    <lineage>
        <taxon>Bacteria</taxon>
        <taxon>Pseudomonadati</taxon>
        <taxon>Spirochaetota</taxon>
        <taxon>Spirochaetia</taxon>
        <taxon>Spirochaetales</taxon>
        <taxon>environmental samples</taxon>
    </lineage>
</organism>
<dbReference type="PANTHER" id="PTHR47814:SF1">
    <property type="entry name" value="PEPTIDYL-TRNA HYDROLASE ARFB"/>
    <property type="match status" value="1"/>
</dbReference>
<feature type="region of interest" description="Disordered" evidence="2">
    <location>
        <begin position="103"/>
        <end position="138"/>
    </location>
</feature>
<protein>
    <submittedName>
        <fullName evidence="4">Class I peptide chain release factor</fullName>
    </submittedName>
</protein>
<proteinExistence type="inferred from homology"/>
<sequence>MNKELLAASILDNAVIDFARSSGPGGQNVNKVNTKVIARVPLCTLAGLDDKEMELVRTRLAGRINAKDEIVVSVQEERSQVQNRERALNKLIALIVAAARRMPPRIPTKPTRASKERKLTTKRRRAAIKGYRQKPQLE</sequence>
<dbReference type="PROSITE" id="PS00745">
    <property type="entry name" value="RF_PROK_I"/>
    <property type="match status" value="1"/>
</dbReference>
<dbReference type="GO" id="GO:0072344">
    <property type="term" value="P:rescue of stalled ribosome"/>
    <property type="evidence" value="ECO:0007669"/>
    <property type="project" value="TreeGrafter"/>
</dbReference>